<evidence type="ECO:0000256" key="6">
    <source>
        <dbReference type="ARBA" id="ARBA00039022"/>
    </source>
</evidence>
<comment type="similarity">
    <text evidence="2">Belongs to the glycosyltransferase 2 family.</text>
</comment>
<gene>
    <name evidence="11" type="ORF">KKC1_34190</name>
</gene>
<dbReference type="InterPro" id="IPR001173">
    <property type="entry name" value="Glyco_trans_2-like"/>
</dbReference>
<comment type="caution">
    <text evidence="11">The sequence shown here is derived from an EMBL/GenBank/DDBJ whole genome shotgun (WGS) entry which is preliminary data.</text>
</comment>
<evidence type="ECO:0000256" key="5">
    <source>
        <dbReference type="ARBA" id="ARBA00022842"/>
    </source>
</evidence>
<keyword evidence="12" id="KW-1185">Reference proteome</keyword>
<keyword evidence="4 11" id="KW-0808">Transferase</keyword>
<dbReference type="InterPro" id="IPR029044">
    <property type="entry name" value="Nucleotide-diphossugar_trans"/>
</dbReference>
<evidence type="ECO:0000313" key="11">
    <source>
        <dbReference type="EMBL" id="GAW94310.1"/>
    </source>
</evidence>
<evidence type="ECO:0000256" key="8">
    <source>
        <dbReference type="ARBA" id="ARBA00048689"/>
    </source>
</evidence>
<dbReference type="InterPro" id="IPR050256">
    <property type="entry name" value="Glycosyltransferase_2"/>
</dbReference>
<dbReference type="PANTHER" id="PTHR48090:SF10">
    <property type="entry name" value="GLUCOSYL-3-PHOSPHOGLYCERATE SYNTHASE"/>
    <property type="match status" value="1"/>
</dbReference>
<evidence type="ECO:0000256" key="3">
    <source>
        <dbReference type="ARBA" id="ARBA00022676"/>
    </source>
</evidence>
<dbReference type="SUPFAM" id="SSF53448">
    <property type="entry name" value="Nucleotide-diphospho-sugar transferases"/>
    <property type="match status" value="1"/>
</dbReference>
<evidence type="ECO:0000256" key="7">
    <source>
        <dbReference type="ARBA" id="ARBA00040894"/>
    </source>
</evidence>
<evidence type="ECO:0000259" key="10">
    <source>
        <dbReference type="Pfam" id="PF00535"/>
    </source>
</evidence>
<comment type="catalytic activity">
    <reaction evidence="8">
        <text>(2R)-3-phosphoglycerate + UDP-alpha-D-glucose = (2R)-2-O-(alpha-D-glucopyranosyl)-3-phospho-glycerate + UDP + H(+)</text>
        <dbReference type="Rhea" id="RHEA:31319"/>
        <dbReference type="ChEBI" id="CHEBI:15378"/>
        <dbReference type="ChEBI" id="CHEBI:58223"/>
        <dbReference type="ChEBI" id="CHEBI:58272"/>
        <dbReference type="ChEBI" id="CHEBI:58885"/>
        <dbReference type="ChEBI" id="CHEBI:62600"/>
        <dbReference type="EC" id="2.4.1.266"/>
    </reaction>
    <physiologicalReaction direction="left-to-right" evidence="8">
        <dbReference type="Rhea" id="RHEA:31320"/>
    </physiologicalReaction>
</comment>
<accession>A0A1Z5HYE2</accession>
<evidence type="ECO:0000256" key="2">
    <source>
        <dbReference type="ARBA" id="ARBA00006739"/>
    </source>
</evidence>
<keyword evidence="3" id="KW-0328">Glycosyltransferase</keyword>
<organism evidence="11 12">
    <name type="scientific">Calderihabitans maritimus</name>
    <dbReference type="NCBI Taxonomy" id="1246530"/>
    <lineage>
        <taxon>Bacteria</taxon>
        <taxon>Bacillati</taxon>
        <taxon>Bacillota</taxon>
        <taxon>Clostridia</taxon>
        <taxon>Neomoorellales</taxon>
        <taxon>Calderihabitantaceae</taxon>
        <taxon>Calderihabitans</taxon>
    </lineage>
</organism>
<dbReference type="Proteomes" id="UP000197032">
    <property type="component" value="Unassembled WGS sequence"/>
</dbReference>
<dbReference type="EMBL" id="BDGJ01000215">
    <property type="protein sequence ID" value="GAW94310.1"/>
    <property type="molecule type" value="Genomic_DNA"/>
</dbReference>
<dbReference type="CDD" id="cd04179">
    <property type="entry name" value="DPM_DPG-synthase_like"/>
    <property type="match status" value="1"/>
</dbReference>
<dbReference type="OrthoDB" id="9815144at2"/>
<dbReference type="AlphaFoldDB" id="A0A1Z5HYE2"/>
<dbReference type="Pfam" id="PF00535">
    <property type="entry name" value="Glycos_transf_2"/>
    <property type="match status" value="1"/>
</dbReference>
<dbReference type="GO" id="GO:0016757">
    <property type="term" value="F:glycosyltransferase activity"/>
    <property type="evidence" value="ECO:0007669"/>
    <property type="project" value="UniProtKB-KW"/>
</dbReference>
<feature type="domain" description="Glycosyltransferase 2-like" evidence="10">
    <location>
        <begin position="4"/>
        <end position="119"/>
    </location>
</feature>
<keyword evidence="5" id="KW-0460">Magnesium</keyword>
<sequence>MSVSAVIPAYNEEKTVGEIVRVLHEVPQVKEIIVVSDGSTDRTVEVARNAGAKVIALTQNTGKGAAMMAGVREAKYGVILFLDADLIGLTAAHVVDLINPVLLDEADMTVGIFERGRIATDLAQDLAPFLSGQRAIKKCILHDIDLEPARFGVEVAITRYASERGWRVKEVLLEDMSHIMKEEKLGLLRGFWARLKMYWEIAKYIRY</sequence>
<evidence type="ECO:0000256" key="4">
    <source>
        <dbReference type="ARBA" id="ARBA00022679"/>
    </source>
</evidence>
<protein>
    <recommendedName>
        <fullName evidence="7">Glucosyl-3-phosphoglycerate synthase</fullName>
        <ecNumber evidence="6">2.4.1.266</ecNumber>
    </recommendedName>
</protein>
<evidence type="ECO:0000313" key="12">
    <source>
        <dbReference type="Proteomes" id="UP000197032"/>
    </source>
</evidence>
<name>A0A1Z5HYE2_9FIRM</name>
<comment type="catalytic activity">
    <reaction evidence="9">
        <text>an NDP-alpha-D-glucose + (2R)-3-phosphoglycerate = (2R)-2-O-(alpha-D-glucopyranosyl)-3-phospho-glycerate + a ribonucleoside 5'-diphosphate + H(+)</text>
        <dbReference type="Rhea" id="RHEA:47244"/>
        <dbReference type="ChEBI" id="CHEBI:15378"/>
        <dbReference type="ChEBI" id="CHEBI:57930"/>
        <dbReference type="ChEBI" id="CHEBI:58272"/>
        <dbReference type="ChEBI" id="CHEBI:62600"/>
        <dbReference type="ChEBI" id="CHEBI:76533"/>
        <dbReference type="EC" id="2.4.1.266"/>
    </reaction>
    <physiologicalReaction direction="left-to-right" evidence="9">
        <dbReference type="Rhea" id="RHEA:47245"/>
    </physiologicalReaction>
</comment>
<dbReference type="PANTHER" id="PTHR48090">
    <property type="entry name" value="UNDECAPRENYL-PHOSPHATE 4-DEOXY-4-FORMAMIDO-L-ARABINOSE TRANSFERASE-RELATED"/>
    <property type="match status" value="1"/>
</dbReference>
<evidence type="ECO:0000256" key="9">
    <source>
        <dbReference type="ARBA" id="ARBA00048997"/>
    </source>
</evidence>
<reference evidence="12" key="1">
    <citation type="journal article" date="2017" name="Appl. Environ. Microbiol.">
        <title>Genomic Analysis of Calderihabitans maritimus KKC1, a Thermophilic, Hydrogenogenic, Carboxydotrophic Bacterium Isolated from Marine Sediment.</title>
        <authorList>
            <person name="Omae K."/>
            <person name="Yoneda Y."/>
            <person name="Fukuyama Y."/>
            <person name="Yoshida T."/>
            <person name="Sako Y."/>
        </authorList>
    </citation>
    <scope>NUCLEOTIDE SEQUENCE [LARGE SCALE GENOMIC DNA]</scope>
    <source>
        <strain evidence="12">KKC1</strain>
    </source>
</reference>
<evidence type="ECO:0000256" key="1">
    <source>
        <dbReference type="ARBA" id="ARBA00001946"/>
    </source>
</evidence>
<comment type="cofactor">
    <cofactor evidence="1">
        <name>Mg(2+)</name>
        <dbReference type="ChEBI" id="CHEBI:18420"/>
    </cofactor>
</comment>
<proteinExistence type="inferred from homology"/>
<dbReference type="EC" id="2.4.1.266" evidence="6"/>
<dbReference type="RefSeq" id="WP_088555280.1">
    <property type="nucleotide sequence ID" value="NZ_BDGJ01000215.1"/>
</dbReference>
<dbReference type="Gene3D" id="3.90.550.10">
    <property type="entry name" value="Spore Coat Polysaccharide Biosynthesis Protein SpsA, Chain A"/>
    <property type="match status" value="1"/>
</dbReference>